<dbReference type="AlphaFoldDB" id="A0A5J9U2W1"/>
<dbReference type="EMBL" id="RWGY01000029">
    <property type="protein sequence ID" value="TVU18069.1"/>
    <property type="molecule type" value="Genomic_DNA"/>
</dbReference>
<evidence type="ECO:0000313" key="3">
    <source>
        <dbReference type="Proteomes" id="UP000324897"/>
    </source>
</evidence>
<dbReference type="InterPro" id="IPR001810">
    <property type="entry name" value="F-box_dom"/>
</dbReference>
<reference evidence="2 3" key="1">
    <citation type="journal article" date="2019" name="Sci. Rep.">
        <title>A high-quality genome of Eragrostis curvula grass provides insights into Poaceae evolution and supports new strategies to enhance forage quality.</title>
        <authorList>
            <person name="Carballo J."/>
            <person name="Santos B.A.C.M."/>
            <person name="Zappacosta D."/>
            <person name="Garbus I."/>
            <person name="Selva J.P."/>
            <person name="Gallo C.A."/>
            <person name="Diaz A."/>
            <person name="Albertini E."/>
            <person name="Caccamo M."/>
            <person name="Echenique V."/>
        </authorList>
    </citation>
    <scope>NUCLEOTIDE SEQUENCE [LARGE SCALE GENOMIC DNA]</scope>
    <source>
        <strain evidence="3">cv. Victoria</strain>
        <tissue evidence="2">Leaf</tissue>
    </source>
</reference>
<dbReference type="Proteomes" id="UP000324897">
    <property type="component" value="Chromosome 7"/>
</dbReference>
<dbReference type="SUPFAM" id="SSF81383">
    <property type="entry name" value="F-box domain"/>
    <property type="match status" value="1"/>
</dbReference>
<dbReference type="PANTHER" id="PTHR32133">
    <property type="entry name" value="OS07G0120400 PROTEIN"/>
    <property type="match status" value="1"/>
</dbReference>
<sequence length="463" mass="50887">MPPPTPELTDDLVGEFLLRIPPDDDPACLLRASLVCKRWRRILADPAFRRRHRALHQAPHVFGYLQVVDSGILYSSRFVTINTASRRPVRCDLPGWRVLDCRHGRALFMTQAPGSPDDGVVDFIVWDPLTDEQHRLPRPSSPPMLVDLFTAAVLCAAATRGCDHRGCHGDPFRVVFISTTITPAAECVTSARVYSSETRDWSELTSVQHPAAYVHHLTCFSTLVGDTLYFFGKNYTIGYQPDAQRLSVIDPPPQSMYNGKLRFLRLVDDGGCLGFVCVEEDPSFCIRLLSRETTLDGVARWAQGRVIKLDTLLANVTLPPPSHPCGVTGARVIGVAQGTDAIFVYITKDERSDVYMIHLKSGRAKKLGPFRPSPVFPYVSFCIPGQQQAKPVSSAIYNRCMARLTNRDSRSNAVLPIATGAPAASTSDGIRRVAVPVPKTLNVPIVMDAASSGERLRQGVLGA</sequence>
<dbReference type="InterPro" id="IPR011043">
    <property type="entry name" value="Gal_Oxase/kelch_b-propeller"/>
</dbReference>
<dbReference type="Pfam" id="PF12937">
    <property type="entry name" value="F-box-like"/>
    <property type="match status" value="1"/>
</dbReference>
<protein>
    <recommendedName>
        <fullName evidence="1">F-box domain-containing protein</fullName>
    </recommendedName>
</protein>
<name>A0A5J9U2W1_9POAL</name>
<evidence type="ECO:0000259" key="1">
    <source>
        <dbReference type="Pfam" id="PF12937"/>
    </source>
</evidence>
<accession>A0A5J9U2W1</accession>
<proteinExistence type="predicted"/>
<feature type="non-terminal residue" evidence="2">
    <location>
        <position position="1"/>
    </location>
</feature>
<gene>
    <name evidence="2" type="ORF">EJB05_34138</name>
</gene>
<organism evidence="2 3">
    <name type="scientific">Eragrostis curvula</name>
    <name type="common">weeping love grass</name>
    <dbReference type="NCBI Taxonomy" id="38414"/>
    <lineage>
        <taxon>Eukaryota</taxon>
        <taxon>Viridiplantae</taxon>
        <taxon>Streptophyta</taxon>
        <taxon>Embryophyta</taxon>
        <taxon>Tracheophyta</taxon>
        <taxon>Spermatophyta</taxon>
        <taxon>Magnoliopsida</taxon>
        <taxon>Liliopsida</taxon>
        <taxon>Poales</taxon>
        <taxon>Poaceae</taxon>
        <taxon>PACMAD clade</taxon>
        <taxon>Chloridoideae</taxon>
        <taxon>Eragrostideae</taxon>
        <taxon>Eragrostidinae</taxon>
        <taxon>Eragrostis</taxon>
    </lineage>
</organism>
<feature type="domain" description="F-box" evidence="1">
    <location>
        <begin position="25"/>
        <end position="51"/>
    </location>
</feature>
<dbReference type="OrthoDB" id="588921at2759"/>
<dbReference type="InterPro" id="IPR036047">
    <property type="entry name" value="F-box-like_dom_sf"/>
</dbReference>
<dbReference type="Gene3D" id="1.20.1280.50">
    <property type="match status" value="1"/>
</dbReference>
<dbReference type="PANTHER" id="PTHR32133:SF392">
    <property type="entry name" value="F-BOX DOMAIN-CONTAINING PROTEIN"/>
    <property type="match status" value="1"/>
</dbReference>
<evidence type="ECO:0000313" key="2">
    <source>
        <dbReference type="EMBL" id="TVU18069.1"/>
    </source>
</evidence>
<dbReference type="SUPFAM" id="SSF50965">
    <property type="entry name" value="Galactose oxidase, central domain"/>
    <property type="match status" value="1"/>
</dbReference>
<keyword evidence="3" id="KW-1185">Reference proteome</keyword>
<comment type="caution">
    <text evidence="2">The sequence shown here is derived from an EMBL/GenBank/DDBJ whole genome shotgun (WGS) entry which is preliminary data.</text>
</comment>
<dbReference type="Gramene" id="TVU18069">
    <property type="protein sequence ID" value="TVU18069"/>
    <property type="gene ID" value="EJB05_34138"/>
</dbReference>